<dbReference type="PANTHER" id="PTHR43750:SF2">
    <property type="entry name" value="UDP-GLUCOSE 6-DEHYDROGENASE"/>
    <property type="match status" value="1"/>
</dbReference>
<dbReference type="InterPro" id="IPR014026">
    <property type="entry name" value="UDP-Glc/GDP-Man_DH_dimer"/>
</dbReference>
<accession>A0ABS5PJF8</accession>
<dbReference type="Pfam" id="PF00984">
    <property type="entry name" value="UDPG_MGDP_dh"/>
    <property type="match status" value="1"/>
</dbReference>
<evidence type="ECO:0000256" key="7">
    <source>
        <dbReference type="ARBA" id="ARBA00047473"/>
    </source>
</evidence>
<keyword evidence="5 8" id="KW-0560">Oxidoreductase</keyword>
<comment type="similarity">
    <text evidence="2 8">Belongs to the UDP-glucose/GDP-mannose dehydrogenase family.</text>
</comment>
<evidence type="ECO:0000256" key="8">
    <source>
        <dbReference type="PIRNR" id="PIRNR000124"/>
    </source>
</evidence>
<dbReference type="SMART" id="SM00984">
    <property type="entry name" value="UDPG_MGDP_dh_C"/>
    <property type="match status" value="1"/>
</dbReference>
<dbReference type="PANTHER" id="PTHR43750">
    <property type="entry name" value="UDP-GLUCOSE 6-DEHYDROGENASE TUAD"/>
    <property type="match status" value="1"/>
</dbReference>
<dbReference type="RefSeq" id="WP_213235046.1">
    <property type="nucleotide sequence ID" value="NZ_JAHBCL010000001.1"/>
</dbReference>
<keyword evidence="6 8" id="KW-0520">NAD</keyword>
<evidence type="ECO:0000256" key="6">
    <source>
        <dbReference type="ARBA" id="ARBA00023027"/>
    </source>
</evidence>
<dbReference type="Proteomes" id="UP000746471">
    <property type="component" value="Unassembled WGS sequence"/>
</dbReference>
<organism evidence="10 11">
    <name type="scientific">Fusibacter paucivorans</name>
    <dbReference type="NCBI Taxonomy" id="76009"/>
    <lineage>
        <taxon>Bacteria</taxon>
        <taxon>Bacillati</taxon>
        <taxon>Bacillota</taxon>
        <taxon>Clostridia</taxon>
        <taxon>Eubacteriales</taxon>
        <taxon>Eubacteriales Family XII. Incertae Sedis</taxon>
        <taxon>Fusibacter</taxon>
    </lineage>
</organism>
<dbReference type="NCBIfam" id="TIGR03026">
    <property type="entry name" value="NDP-sugDHase"/>
    <property type="match status" value="1"/>
</dbReference>
<evidence type="ECO:0000313" key="11">
    <source>
        <dbReference type="Proteomes" id="UP000746471"/>
    </source>
</evidence>
<evidence type="ECO:0000259" key="9">
    <source>
        <dbReference type="SMART" id="SM00984"/>
    </source>
</evidence>
<dbReference type="InterPro" id="IPR013328">
    <property type="entry name" value="6PGD_dom2"/>
</dbReference>
<evidence type="ECO:0000256" key="2">
    <source>
        <dbReference type="ARBA" id="ARBA00006601"/>
    </source>
</evidence>
<evidence type="ECO:0000256" key="5">
    <source>
        <dbReference type="ARBA" id="ARBA00023002"/>
    </source>
</evidence>
<dbReference type="InterPro" id="IPR017476">
    <property type="entry name" value="UDP-Glc/GDP-Man"/>
</dbReference>
<reference evidence="10 11" key="1">
    <citation type="submission" date="2021-05" db="EMBL/GenBank/DDBJ databases">
        <title>Fusibacter ferrireducens sp. nov., an anaerobic, sulfur- and Fe-reducing bacterium isolated from the mangrove sediment.</title>
        <authorList>
            <person name="Qiu D."/>
        </authorList>
    </citation>
    <scope>NUCLEOTIDE SEQUENCE [LARGE SCALE GENOMIC DNA]</scope>
    <source>
        <strain evidence="10 11">DSM 12116</strain>
    </source>
</reference>
<dbReference type="EMBL" id="JAHBCL010000001">
    <property type="protein sequence ID" value="MBS7525264.1"/>
    <property type="molecule type" value="Genomic_DNA"/>
</dbReference>
<dbReference type="SUPFAM" id="SSF51735">
    <property type="entry name" value="NAD(P)-binding Rossmann-fold domains"/>
    <property type="match status" value="1"/>
</dbReference>
<sequence>MKIAVAGLGYVGLSNAILLAQHNVVTAVDILDERVEMVNRRESPIIDEEITFYLKEKPLNLKATKDHYAAYRDADVVIIATPTNYDSERNYFNTRSVEAVIASVLSFNPNAVMVIKSTVPVGYTKKVKTMFETDNIIFSPEFLREGKALYDNLHPSRIIIGEQSERAASIAALFVQGAEKADVSVLYTNAMEAESIKLFANTYLALRVAYFNELDSYAEMRGLDTMQIIKGVGMDDRIGNHYNNPSFGYGGYCLPKDTKQLLANYADVPQNLMSAIVDANRTRKDHIAEMILRRNPKVVGIYRLTMKTDSDNFRQSAIQGVMKRLKAKGIEIIVYEPVLEADAFFNSKVIQDLEVFKEMADCIVANRMTAELLDAAEKVYTRDLFQRD</sequence>
<dbReference type="InterPro" id="IPR014027">
    <property type="entry name" value="UDP-Glc/GDP-Man_DH_C"/>
</dbReference>
<name>A0ABS5PJF8_9FIRM</name>
<keyword evidence="11" id="KW-1185">Reference proteome</keyword>
<evidence type="ECO:0000313" key="10">
    <source>
        <dbReference type="EMBL" id="MBS7525264.1"/>
    </source>
</evidence>
<dbReference type="SUPFAM" id="SSF52413">
    <property type="entry name" value="UDP-glucose/GDP-mannose dehydrogenase C-terminal domain"/>
    <property type="match status" value="1"/>
</dbReference>
<dbReference type="InterPro" id="IPR036220">
    <property type="entry name" value="UDP-Glc/GDP-Man_DH_C_sf"/>
</dbReference>
<dbReference type="InterPro" id="IPR028357">
    <property type="entry name" value="UDPglc_DH_bac"/>
</dbReference>
<evidence type="ECO:0000256" key="3">
    <source>
        <dbReference type="ARBA" id="ARBA00012954"/>
    </source>
</evidence>
<evidence type="ECO:0000256" key="1">
    <source>
        <dbReference type="ARBA" id="ARBA00004701"/>
    </source>
</evidence>
<gene>
    <name evidence="10" type="ORF">KHM83_01090</name>
</gene>
<dbReference type="InterPro" id="IPR008927">
    <property type="entry name" value="6-PGluconate_DH-like_C_sf"/>
</dbReference>
<comment type="caution">
    <text evidence="10">The sequence shown here is derived from an EMBL/GenBank/DDBJ whole genome shotgun (WGS) entry which is preliminary data.</text>
</comment>
<comment type="catalytic activity">
    <reaction evidence="7 8">
        <text>UDP-alpha-D-glucose + 2 NAD(+) + H2O = UDP-alpha-D-glucuronate + 2 NADH + 3 H(+)</text>
        <dbReference type="Rhea" id="RHEA:23596"/>
        <dbReference type="ChEBI" id="CHEBI:15377"/>
        <dbReference type="ChEBI" id="CHEBI:15378"/>
        <dbReference type="ChEBI" id="CHEBI:57540"/>
        <dbReference type="ChEBI" id="CHEBI:57945"/>
        <dbReference type="ChEBI" id="CHEBI:58052"/>
        <dbReference type="ChEBI" id="CHEBI:58885"/>
        <dbReference type="EC" id="1.1.1.22"/>
    </reaction>
</comment>
<dbReference type="InterPro" id="IPR036291">
    <property type="entry name" value="NAD(P)-bd_dom_sf"/>
</dbReference>
<dbReference type="InterPro" id="IPR001732">
    <property type="entry name" value="UDP-Glc/GDP-Man_DH_N"/>
</dbReference>
<dbReference type="Gene3D" id="1.10.1040.10">
    <property type="entry name" value="N-(1-d-carboxylethyl)-l-norvaline Dehydrogenase, domain 2"/>
    <property type="match status" value="1"/>
</dbReference>
<dbReference type="PIRSF" id="PIRSF000124">
    <property type="entry name" value="UDPglc_GDPman_dh"/>
    <property type="match status" value="1"/>
</dbReference>
<comment type="pathway">
    <text evidence="1">Nucleotide-sugar biosynthesis; UDP-alpha-D-glucuronate biosynthesis; UDP-alpha-D-glucuronate from UDP-alpha-D-glucose: step 1/1.</text>
</comment>
<dbReference type="Pfam" id="PF03720">
    <property type="entry name" value="UDPG_MGDP_dh_C"/>
    <property type="match status" value="1"/>
</dbReference>
<evidence type="ECO:0000256" key="4">
    <source>
        <dbReference type="ARBA" id="ARBA00015132"/>
    </source>
</evidence>
<dbReference type="Gene3D" id="3.40.50.720">
    <property type="entry name" value="NAD(P)-binding Rossmann-like Domain"/>
    <property type="match status" value="2"/>
</dbReference>
<dbReference type="EC" id="1.1.1.22" evidence="3 8"/>
<dbReference type="Pfam" id="PF03721">
    <property type="entry name" value="UDPG_MGDP_dh_N"/>
    <property type="match status" value="1"/>
</dbReference>
<dbReference type="PIRSF" id="PIRSF500134">
    <property type="entry name" value="UDPglc_DH_bac"/>
    <property type="match status" value="1"/>
</dbReference>
<protein>
    <recommendedName>
        <fullName evidence="4 8">UDP-glucose 6-dehydrogenase</fullName>
        <ecNumber evidence="3 8">1.1.1.22</ecNumber>
    </recommendedName>
</protein>
<proteinExistence type="inferred from homology"/>
<feature type="domain" description="UDP-glucose/GDP-mannose dehydrogenase C-terminal" evidence="9">
    <location>
        <begin position="300"/>
        <end position="387"/>
    </location>
</feature>
<dbReference type="SUPFAM" id="SSF48179">
    <property type="entry name" value="6-phosphogluconate dehydrogenase C-terminal domain-like"/>
    <property type="match status" value="1"/>
</dbReference>